<gene>
    <name evidence="2" type="ORF">M0812_15370</name>
</gene>
<protein>
    <submittedName>
        <fullName evidence="2">Uncharacterized protein</fullName>
    </submittedName>
</protein>
<evidence type="ECO:0000313" key="3">
    <source>
        <dbReference type="Proteomes" id="UP001146793"/>
    </source>
</evidence>
<reference evidence="2" key="1">
    <citation type="submission" date="2022-08" db="EMBL/GenBank/DDBJ databases">
        <title>Novel sulphate-reducing endosymbionts in the free-living metamonad Anaeramoeba.</title>
        <authorList>
            <person name="Jerlstrom-Hultqvist J."/>
            <person name="Cepicka I."/>
            <person name="Gallot-Lavallee L."/>
            <person name="Salas-Leiva D."/>
            <person name="Curtis B.A."/>
            <person name="Zahonova K."/>
            <person name="Pipaliya S."/>
            <person name="Dacks J."/>
            <person name="Roger A.J."/>
        </authorList>
    </citation>
    <scope>NUCLEOTIDE SEQUENCE</scope>
    <source>
        <strain evidence="2">Busselton2</strain>
    </source>
</reference>
<sequence>MCTPLARFALKATVFSAGLSLLSRKDIFELNTSMFPNETIQSGLEHYLELGDWVFDKACDFLQIKTKTKTKKLVNSTPKNKQQENTEEENEEESGDEKEN</sequence>
<dbReference type="AlphaFoldDB" id="A0AAV7ZHS0"/>
<feature type="region of interest" description="Disordered" evidence="1">
    <location>
        <begin position="71"/>
        <end position="100"/>
    </location>
</feature>
<dbReference type="InterPro" id="IPR013726">
    <property type="entry name" value="Mitofissin"/>
</dbReference>
<dbReference type="Pfam" id="PF08520">
    <property type="entry name" value="Mitofissin"/>
    <property type="match status" value="1"/>
</dbReference>
<dbReference type="EMBL" id="JANTQA010000032">
    <property type="protein sequence ID" value="KAJ3439344.1"/>
    <property type="molecule type" value="Genomic_DNA"/>
</dbReference>
<dbReference type="Proteomes" id="UP001146793">
    <property type="component" value="Unassembled WGS sequence"/>
</dbReference>
<comment type="caution">
    <text evidence="2">The sequence shown here is derived from an EMBL/GenBank/DDBJ whole genome shotgun (WGS) entry which is preliminary data.</text>
</comment>
<name>A0AAV7ZHS0_9EUKA</name>
<evidence type="ECO:0000313" key="2">
    <source>
        <dbReference type="EMBL" id="KAJ3439344.1"/>
    </source>
</evidence>
<feature type="compositionally biased region" description="Acidic residues" evidence="1">
    <location>
        <begin position="85"/>
        <end position="100"/>
    </location>
</feature>
<organism evidence="2 3">
    <name type="scientific">Anaeramoeba flamelloides</name>
    <dbReference type="NCBI Taxonomy" id="1746091"/>
    <lineage>
        <taxon>Eukaryota</taxon>
        <taxon>Metamonada</taxon>
        <taxon>Anaeramoebidae</taxon>
        <taxon>Anaeramoeba</taxon>
    </lineage>
</organism>
<proteinExistence type="predicted"/>
<evidence type="ECO:0000256" key="1">
    <source>
        <dbReference type="SAM" id="MobiDB-lite"/>
    </source>
</evidence>
<accession>A0AAV7ZHS0</accession>